<organism evidence="1 2">
    <name type="scientific">Croceifilum oryzae</name>
    <dbReference type="NCBI Taxonomy" id="1553429"/>
    <lineage>
        <taxon>Bacteria</taxon>
        <taxon>Bacillati</taxon>
        <taxon>Bacillota</taxon>
        <taxon>Bacilli</taxon>
        <taxon>Bacillales</taxon>
        <taxon>Thermoactinomycetaceae</taxon>
        <taxon>Croceifilum</taxon>
    </lineage>
</organism>
<evidence type="ECO:0000313" key="2">
    <source>
        <dbReference type="Proteomes" id="UP001238450"/>
    </source>
</evidence>
<sequence length="167" mass="19456">MKRNFNNRNKSLSELGHEFLVVCPSCQQCAEVTPLGSTNPYMIGIKCRMICSHCGHIKEMLPKTNVCRNRVKVSHSHYWKENTIRIGGPFDWYFGLPAYLQLTCCGHTLWAYNLEHLEYIESYVRSELRNPHPNNRSIESRLPKWIKSAKNREHLLKCIGHLKQSIS</sequence>
<proteinExistence type="predicted"/>
<evidence type="ECO:0000313" key="1">
    <source>
        <dbReference type="EMBL" id="MDQ0418956.1"/>
    </source>
</evidence>
<dbReference type="AlphaFoldDB" id="A0AAJ1TN72"/>
<accession>A0AAJ1TN72</accession>
<comment type="caution">
    <text evidence="1">The sequence shown here is derived from an EMBL/GenBank/DDBJ whole genome shotgun (WGS) entry which is preliminary data.</text>
</comment>
<dbReference type="Proteomes" id="UP001238450">
    <property type="component" value="Unassembled WGS sequence"/>
</dbReference>
<name>A0AAJ1TN72_9BACL</name>
<keyword evidence="2" id="KW-1185">Reference proteome</keyword>
<reference evidence="1 2" key="1">
    <citation type="submission" date="2023-07" db="EMBL/GenBank/DDBJ databases">
        <title>Genomic Encyclopedia of Type Strains, Phase IV (KMG-IV): sequencing the most valuable type-strain genomes for metagenomic binning, comparative biology and taxonomic classification.</title>
        <authorList>
            <person name="Goeker M."/>
        </authorList>
    </citation>
    <scope>NUCLEOTIDE SEQUENCE [LARGE SCALE GENOMIC DNA]</scope>
    <source>
        <strain evidence="1 2">DSM 46876</strain>
    </source>
</reference>
<dbReference type="EMBL" id="JAUSUV010000023">
    <property type="protein sequence ID" value="MDQ0418956.1"/>
    <property type="molecule type" value="Genomic_DNA"/>
</dbReference>
<protein>
    <submittedName>
        <fullName evidence="1">Uncharacterized protein</fullName>
    </submittedName>
</protein>
<gene>
    <name evidence="1" type="ORF">J2Z48_003161</name>
</gene>